<evidence type="ECO:0000256" key="3">
    <source>
        <dbReference type="ARBA" id="ARBA00023125"/>
    </source>
</evidence>
<dbReference type="InterPro" id="IPR011006">
    <property type="entry name" value="CheY-like_superfamily"/>
</dbReference>
<dbReference type="PANTHER" id="PTHR48111:SF40">
    <property type="entry name" value="PHOSPHATE REGULON TRANSCRIPTIONAL REGULATORY PROTEIN PHOB"/>
    <property type="match status" value="1"/>
</dbReference>
<gene>
    <name evidence="6" type="ORF">CSC3H3_02690</name>
</gene>
<dbReference type="PROSITE" id="PS50110">
    <property type="entry name" value="RESPONSE_REGULATORY"/>
    <property type="match status" value="1"/>
</dbReference>
<keyword evidence="1 4" id="KW-0597">Phosphoprotein</keyword>
<feature type="domain" description="Response regulatory" evidence="5">
    <location>
        <begin position="1"/>
        <end position="115"/>
    </location>
</feature>
<dbReference type="Proteomes" id="UP000233458">
    <property type="component" value="Chromosome"/>
</dbReference>
<evidence type="ECO:0000256" key="4">
    <source>
        <dbReference type="PROSITE-ProRule" id="PRU00169"/>
    </source>
</evidence>
<dbReference type="EMBL" id="CP024199">
    <property type="protein sequence ID" value="AUG54891.1"/>
    <property type="molecule type" value="Genomic_DNA"/>
</dbReference>
<dbReference type="InterPro" id="IPR001789">
    <property type="entry name" value="Sig_transdc_resp-reg_receiver"/>
</dbReference>
<feature type="modified residue" description="4-aspartylphosphate" evidence="4">
    <location>
        <position position="48"/>
    </location>
</feature>
<evidence type="ECO:0000256" key="1">
    <source>
        <dbReference type="ARBA" id="ARBA00022553"/>
    </source>
</evidence>
<keyword evidence="3" id="KW-0238">DNA-binding</keyword>
<proteinExistence type="predicted"/>
<reference evidence="6 7" key="1">
    <citation type="submission" date="2017-10" db="EMBL/GenBank/DDBJ databases">
        <title>Biodiversity and function of Thalassospira species in the particle-attached aromatic-hydrocarbon-degrading consortia from the surface seawater of the China South Sea.</title>
        <authorList>
            <person name="Dong C."/>
            <person name="Liu R."/>
            <person name="Shao Z."/>
        </authorList>
    </citation>
    <scope>NUCLEOTIDE SEQUENCE [LARGE SCALE GENOMIC DNA]</scope>
    <source>
        <strain evidence="6 7">CSC3H3</strain>
    </source>
</reference>
<dbReference type="PANTHER" id="PTHR48111">
    <property type="entry name" value="REGULATOR OF RPOS"/>
    <property type="match status" value="1"/>
</dbReference>
<dbReference type="Gene3D" id="3.40.50.2300">
    <property type="match status" value="1"/>
</dbReference>
<accession>A0ABM6QE65</accession>
<sequence length="135" mass="14788">MIAEDEETIVESLAFLMEKEGFSVRIATNGQSAIDMIGQDIPDMILLDVMMPGRDGFDVARTIRANDQTKHVPIMMLTARTREIDRRKGLELGVDDFVTKPFSTRDVVARVKALLARNLSTATTASPSSTPSSSS</sequence>
<keyword evidence="2" id="KW-0902">Two-component regulatory system</keyword>
<organism evidence="6 7">
    <name type="scientific">Thalassospira marina</name>
    <dbReference type="NCBI Taxonomy" id="2048283"/>
    <lineage>
        <taxon>Bacteria</taxon>
        <taxon>Pseudomonadati</taxon>
        <taxon>Pseudomonadota</taxon>
        <taxon>Alphaproteobacteria</taxon>
        <taxon>Rhodospirillales</taxon>
        <taxon>Thalassospiraceae</taxon>
        <taxon>Thalassospira</taxon>
    </lineage>
</organism>
<evidence type="ECO:0000313" key="6">
    <source>
        <dbReference type="EMBL" id="AUG54891.1"/>
    </source>
</evidence>
<evidence type="ECO:0000256" key="2">
    <source>
        <dbReference type="ARBA" id="ARBA00023012"/>
    </source>
</evidence>
<evidence type="ECO:0000259" key="5">
    <source>
        <dbReference type="PROSITE" id="PS50110"/>
    </source>
</evidence>
<dbReference type="InterPro" id="IPR039420">
    <property type="entry name" value="WalR-like"/>
</dbReference>
<protein>
    <submittedName>
        <fullName evidence="6">Two-component system response regulator</fullName>
    </submittedName>
</protein>
<dbReference type="Pfam" id="PF00072">
    <property type="entry name" value="Response_reg"/>
    <property type="match status" value="1"/>
</dbReference>
<dbReference type="SMART" id="SM00448">
    <property type="entry name" value="REC"/>
    <property type="match status" value="1"/>
</dbReference>
<dbReference type="SUPFAM" id="SSF52172">
    <property type="entry name" value="CheY-like"/>
    <property type="match status" value="1"/>
</dbReference>
<name>A0ABM6QE65_9PROT</name>
<evidence type="ECO:0000313" key="7">
    <source>
        <dbReference type="Proteomes" id="UP000233458"/>
    </source>
</evidence>
<keyword evidence="7" id="KW-1185">Reference proteome</keyword>